<feature type="domain" description="DSBA-like thioredoxin" evidence="1">
    <location>
        <begin position="6"/>
        <end position="213"/>
    </location>
</feature>
<dbReference type="InterPro" id="IPR001853">
    <property type="entry name" value="DSBA-like_thioredoxin_dom"/>
</dbReference>
<gene>
    <name evidence="2" type="ORF">EJ04DRAFT_572488</name>
</gene>
<dbReference type="PANTHER" id="PTHR13887:SF52">
    <property type="entry name" value="DSBA-LIKE THIOREDOXIN DOMAIN-CONTAINING PROTEIN"/>
    <property type="match status" value="1"/>
</dbReference>
<comment type="caution">
    <text evidence="2">The sequence shown here is derived from an EMBL/GenBank/DDBJ whole genome shotgun (WGS) entry which is preliminary data.</text>
</comment>
<dbReference type="PANTHER" id="PTHR13887">
    <property type="entry name" value="GLUTATHIONE S-TRANSFERASE KAPPA"/>
    <property type="match status" value="1"/>
</dbReference>
<dbReference type="Proteomes" id="UP000799444">
    <property type="component" value="Unassembled WGS sequence"/>
</dbReference>
<dbReference type="SUPFAM" id="SSF52833">
    <property type="entry name" value="Thioredoxin-like"/>
    <property type="match status" value="1"/>
</dbReference>
<name>A0A9P4RBG0_9PLEO</name>
<dbReference type="AlphaFoldDB" id="A0A9P4RBG0"/>
<sequence length="226" mass="25861">MPYESTITFTLDTICPWTYLGYLRLAKALAQFQDTNPNPPVHFSLKFAPYQLYPDFSKSGEDKYEWYKKQKYADDDERMKMYTSYMRALGKTEGIELDFRGTIANTFDAHRVLGWVQERKGDASAKRCLDSLYSQYFTQQAHPSSAETLTKACLDAGLSEHEANTVVQDDSEHAMDTKMMIREQAGNGVDSVPYVVFEGKRRDFTLTGAKEVAEYIKTMEQVAKEV</sequence>
<dbReference type="GO" id="GO:0016491">
    <property type="term" value="F:oxidoreductase activity"/>
    <property type="evidence" value="ECO:0007669"/>
    <property type="project" value="InterPro"/>
</dbReference>
<evidence type="ECO:0000313" key="2">
    <source>
        <dbReference type="EMBL" id="KAF2740194.1"/>
    </source>
</evidence>
<organism evidence="2 3">
    <name type="scientific">Polyplosphaeria fusca</name>
    <dbReference type="NCBI Taxonomy" id="682080"/>
    <lineage>
        <taxon>Eukaryota</taxon>
        <taxon>Fungi</taxon>
        <taxon>Dikarya</taxon>
        <taxon>Ascomycota</taxon>
        <taxon>Pezizomycotina</taxon>
        <taxon>Dothideomycetes</taxon>
        <taxon>Pleosporomycetidae</taxon>
        <taxon>Pleosporales</taxon>
        <taxon>Tetraplosphaeriaceae</taxon>
        <taxon>Polyplosphaeria</taxon>
    </lineage>
</organism>
<accession>A0A9P4RBG0</accession>
<evidence type="ECO:0000259" key="1">
    <source>
        <dbReference type="Pfam" id="PF01323"/>
    </source>
</evidence>
<evidence type="ECO:0000313" key="3">
    <source>
        <dbReference type="Proteomes" id="UP000799444"/>
    </source>
</evidence>
<dbReference type="EMBL" id="ML996101">
    <property type="protein sequence ID" value="KAF2740194.1"/>
    <property type="molecule type" value="Genomic_DNA"/>
</dbReference>
<dbReference type="InterPro" id="IPR036249">
    <property type="entry name" value="Thioredoxin-like_sf"/>
</dbReference>
<dbReference type="Pfam" id="PF01323">
    <property type="entry name" value="DSBA"/>
    <property type="match status" value="1"/>
</dbReference>
<reference evidence="2" key="1">
    <citation type="journal article" date="2020" name="Stud. Mycol.">
        <title>101 Dothideomycetes genomes: a test case for predicting lifestyles and emergence of pathogens.</title>
        <authorList>
            <person name="Haridas S."/>
            <person name="Albert R."/>
            <person name="Binder M."/>
            <person name="Bloem J."/>
            <person name="Labutti K."/>
            <person name="Salamov A."/>
            <person name="Andreopoulos B."/>
            <person name="Baker S."/>
            <person name="Barry K."/>
            <person name="Bills G."/>
            <person name="Bluhm B."/>
            <person name="Cannon C."/>
            <person name="Castanera R."/>
            <person name="Culley D."/>
            <person name="Daum C."/>
            <person name="Ezra D."/>
            <person name="Gonzalez J."/>
            <person name="Henrissat B."/>
            <person name="Kuo A."/>
            <person name="Liang C."/>
            <person name="Lipzen A."/>
            <person name="Lutzoni F."/>
            <person name="Magnuson J."/>
            <person name="Mondo S."/>
            <person name="Nolan M."/>
            <person name="Ohm R."/>
            <person name="Pangilinan J."/>
            <person name="Park H.-J."/>
            <person name="Ramirez L."/>
            <person name="Alfaro M."/>
            <person name="Sun H."/>
            <person name="Tritt A."/>
            <person name="Yoshinaga Y."/>
            <person name="Zwiers L.-H."/>
            <person name="Turgeon B."/>
            <person name="Goodwin S."/>
            <person name="Spatafora J."/>
            <person name="Crous P."/>
            <person name="Grigoriev I."/>
        </authorList>
    </citation>
    <scope>NUCLEOTIDE SEQUENCE</scope>
    <source>
        <strain evidence="2">CBS 125425</strain>
    </source>
</reference>
<keyword evidence="3" id="KW-1185">Reference proteome</keyword>
<dbReference type="OrthoDB" id="1930760at2759"/>
<protein>
    <submittedName>
        <fullName evidence="2">Thioredoxin-like protein</fullName>
    </submittedName>
</protein>
<dbReference type="Gene3D" id="3.40.30.10">
    <property type="entry name" value="Glutaredoxin"/>
    <property type="match status" value="1"/>
</dbReference>
<proteinExistence type="predicted"/>